<evidence type="ECO:0000313" key="15">
    <source>
        <dbReference type="EMBL" id="KNE63095.1"/>
    </source>
</evidence>
<dbReference type="AlphaFoldDB" id="A0A0L0SL39"/>
<dbReference type="SMART" id="SM00562">
    <property type="entry name" value="NDK"/>
    <property type="match status" value="1"/>
</dbReference>
<evidence type="ECO:0000256" key="10">
    <source>
        <dbReference type="ARBA" id="ARBA00023080"/>
    </source>
</evidence>
<evidence type="ECO:0000256" key="2">
    <source>
        <dbReference type="ARBA" id="ARBA00017632"/>
    </source>
</evidence>
<keyword evidence="6 13" id="KW-0547">Nucleotide-binding</keyword>
<dbReference type="PROSITE" id="PS51374">
    <property type="entry name" value="NDPK_LIKE"/>
    <property type="match status" value="1"/>
</dbReference>
<evidence type="ECO:0000256" key="4">
    <source>
        <dbReference type="ARBA" id="ARBA00022679"/>
    </source>
</evidence>
<feature type="domain" description="Nucleoside diphosphate kinase-like" evidence="14">
    <location>
        <begin position="39"/>
        <end position="184"/>
    </location>
</feature>
<keyword evidence="3" id="KW-0963">Cytoplasm</keyword>
<comment type="similarity">
    <text evidence="1 11 12">Belongs to the NDK family.</text>
</comment>
<dbReference type="GO" id="GO:0006241">
    <property type="term" value="P:CTP biosynthetic process"/>
    <property type="evidence" value="ECO:0007669"/>
    <property type="project" value="InterPro"/>
</dbReference>
<sequence length="203" mass="22940">MMLPTALRPAAPRCAPASRRLLRARLATGPAPILDRPPFALTLGLIKPDLYADPNAVHAVFERLRRDQWEVVRQREVLFQPRDAGAFYAEHQGRFFFDRLVGYMTSGPFSAMLLRRPDPNKDAITAWRALIGPTHPVRAQVNQPQSLRAEFGLTDTRNSFHGSDAPETAAREINFFFPQDPVLVEYLAHWRGADGKPLFLDQL</sequence>
<reference evidence="16" key="2">
    <citation type="submission" date="2009-11" db="EMBL/GenBank/DDBJ databases">
        <title>The Genome Sequence of Allomyces macrogynus strain ATCC 38327.</title>
        <authorList>
            <consortium name="The Broad Institute Genome Sequencing Platform"/>
            <person name="Russ C."/>
            <person name="Cuomo C."/>
            <person name="Shea T."/>
            <person name="Young S.K."/>
            <person name="Zeng Q."/>
            <person name="Koehrsen M."/>
            <person name="Haas B."/>
            <person name="Borodovsky M."/>
            <person name="Guigo R."/>
            <person name="Alvarado L."/>
            <person name="Berlin A."/>
            <person name="Borenstein D."/>
            <person name="Chen Z."/>
            <person name="Engels R."/>
            <person name="Freedman E."/>
            <person name="Gellesch M."/>
            <person name="Goldberg J."/>
            <person name="Griggs A."/>
            <person name="Gujja S."/>
            <person name="Heiman D."/>
            <person name="Hepburn T."/>
            <person name="Howarth C."/>
            <person name="Jen D."/>
            <person name="Larson L."/>
            <person name="Lewis B."/>
            <person name="Mehta T."/>
            <person name="Park D."/>
            <person name="Pearson M."/>
            <person name="Roberts A."/>
            <person name="Saif S."/>
            <person name="Shenoy N."/>
            <person name="Sisk P."/>
            <person name="Stolte C."/>
            <person name="Sykes S."/>
            <person name="Walk T."/>
            <person name="White J."/>
            <person name="Yandava C."/>
            <person name="Burger G."/>
            <person name="Gray M.W."/>
            <person name="Holland P.W.H."/>
            <person name="King N."/>
            <person name="Lang F.B.F."/>
            <person name="Roger A.J."/>
            <person name="Ruiz-Trillo I."/>
            <person name="Lander E."/>
            <person name="Nusbaum C."/>
        </authorList>
    </citation>
    <scope>NUCLEOTIDE SEQUENCE [LARGE SCALE GENOMIC DNA]</scope>
    <source>
        <strain evidence="16">ATCC 38327</strain>
    </source>
</reference>
<feature type="binding site" evidence="11">
    <location>
        <position position="47"/>
    </location>
    <ligand>
        <name>ATP</name>
        <dbReference type="ChEBI" id="CHEBI:30616"/>
    </ligand>
</feature>
<keyword evidence="8 13" id="KW-0067">ATP-binding</keyword>
<dbReference type="eggNOG" id="KOG0888">
    <property type="taxonomic scope" value="Eukaryota"/>
</dbReference>
<evidence type="ECO:0000256" key="1">
    <source>
        <dbReference type="ARBA" id="ARBA00008142"/>
    </source>
</evidence>
<dbReference type="GO" id="GO:0005524">
    <property type="term" value="F:ATP binding"/>
    <property type="evidence" value="ECO:0007669"/>
    <property type="project" value="UniProtKB-KW"/>
</dbReference>
<keyword evidence="9" id="KW-0460">Magnesium</keyword>
<accession>A0A0L0SL39</accession>
<keyword evidence="16" id="KW-1185">Reference proteome</keyword>
<dbReference type="InterPro" id="IPR036850">
    <property type="entry name" value="NDK-like_dom_sf"/>
</dbReference>
<evidence type="ECO:0000256" key="11">
    <source>
        <dbReference type="PROSITE-ProRule" id="PRU00706"/>
    </source>
</evidence>
<organism evidence="15 16">
    <name type="scientific">Allomyces macrogynus (strain ATCC 38327)</name>
    <name type="common">Allomyces javanicus var. macrogynus</name>
    <dbReference type="NCBI Taxonomy" id="578462"/>
    <lineage>
        <taxon>Eukaryota</taxon>
        <taxon>Fungi</taxon>
        <taxon>Fungi incertae sedis</taxon>
        <taxon>Blastocladiomycota</taxon>
        <taxon>Blastocladiomycetes</taxon>
        <taxon>Blastocladiales</taxon>
        <taxon>Blastocladiaceae</taxon>
        <taxon>Allomyces</taxon>
    </lineage>
</organism>
<evidence type="ECO:0000313" key="16">
    <source>
        <dbReference type="Proteomes" id="UP000054350"/>
    </source>
</evidence>
<dbReference type="PRINTS" id="PR01243">
    <property type="entry name" value="NUCDPKINASE"/>
</dbReference>
<gene>
    <name evidence="15" type="ORF">AMAG_08263</name>
</gene>
<dbReference type="PANTHER" id="PTHR46161:SF3">
    <property type="entry name" value="NUCLEOSIDE DIPHOSPHATE KINASE DDB_G0292928-RELATED"/>
    <property type="match status" value="1"/>
</dbReference>
<feature type="binding site" evidence="11">
    <location>
        <position position="96"/>
    </location>
    <ligand>
        <name>ATP</name>
        <dbReference type="ChEBI" id="CHEBI:30616"/>
    </ligand>
</feature>
<dbReference type="GO" id="GO:0004550">
    <property type="term" value="F:nucleoside diphosphate kinase activity"/>
    <property type="evidence" value="ECO:0007669"/>
    <property type="project" value="UniProtKB-EC"/>
</dbReference>
<dbReference type="VEuPathDB" id="FungiDB:AMAG_08263"/>
<dbReference type="OrthoDB" id="2162449at2759"/>
<evidence type="ECO:0000259" key="14">
    <source>
        <dbReference type="SMART" id="SM00562"/>
    </source>
</evidence>
<dbReference type="STRING" id="578462.A0A0L0SL39"/>
<keyword evidence="10" id="KW-0546">Nucleotide metabolism</keyword>
<feature type="active site" description="Pros-phosphohistidine intermediate" evidence="11">
    <location>
        <position position="161"/>
    </location>
</feature>
<evidence type="ECO:0000256" key="6">
    <source>
        <dbReference type="ARBA" id="ARBA00022741"/>
    </source>
</evidence>
<feature type="binding site" evidence="11">
    <location>
        <position position="128"/>
    </location>
    <ligand>
        <name>ATP</name>
        <dbReference type="ChEBI" id="CHEBI:30616"/>
    </ligand>
</feature>
<evidence type="ECO:0000256" key="8">
    <source>
        <dbReference type="ARBA" id="ARBA00022840"/>
    </source>
</evidence>
<dbReference type="GO" id="GO:0046872">
    <property type="term" value="F:metal ion binding"/>
    <property type="evidence" value="ECO:0007669"/>
    <property type="project" value="UniProtKB-KW"/>
</dbReference>
<evidence type="ECO:0000256" key="5">
    <source>
        <dbReference type="ARBA" id="ARBA00022723"/>
    </source>
</evidence>
<keyword evidence="7 13" id="KW-0418">Kinase</keyword>
<dbReference type="EC" id="2.7.4.6" evidence="13"/>
<feature type="binding site" evidence="11">
    <location>
        <position position="158"/>
    </location>
    <ligand>
        <name>ATP</name>
        <dbReference type="ChEBI" id="CHEBI:30616"/>
    </ligand>
</feature>
<reference evidence="15 16" key="1">
    <citation type="submission" date="2009-11" db="EMBL/GenBank/DDBJ databases">
        <title>Annotation of Allomyces macrogynus ATCC 38327.</title>
        <authorList>
            <consortium name="The Broad Institute Genome Sequencing Platform"/>
            <person name="Russ C."/>
            <person name="Cuomo C."/>
            <person name="Burger G."/>
            <person name="Gray M.W."/>
            <person name="Holland P.W.H."/>
            <person name="King N."/>
            <person name="Lang F.B.F."/>
            <person name="Roger A.J."/>
            <person name="Ruiz-Trillo I."/>
            <person name="Young S.K."/>
            <person name="Zeng Q."/>
            <person name="Gargeya S."/>
            <person name="Fitzgerald M."/>
            <person name="Haas B."/>
            <person name="Abouelleil A."/>
            <person name="Alvarado L."/>
            <person name="Arachchi H.M."/>
            <person name="Berlin A."/>
            <person name="Chapman S.B."/>
            <person name="Gearin G."/>
            <person name="Goldberg J."/>
            <person name="Griggs A."/>
            <person name="Gujja S."/>
            <person name="Hansen M."/>
            <person name="Heiman D."/>
            <person name="Howarth C."/>
            <person name="Larimer J."/>
            <person name="Lui A."/>
            <person name="MacDonald P.J.P."/>
            <person name="McCowen C."/>
            <person name="Montmayeur A."/>
            <person name="Murphy C."/>
            <person name="Neiman D."/>
            <person name="Pearson M."/>
            <person name="Priest M."/>
            <person name="Roberts A."/>
            <person name="Saif S."/>
            <person name="Shea T."/>
            <person name="Sisk P."/>
            <person name="Stolte C."/>
            <person name="Sykes S."/>
            <person name="Wortman J."/>
            <person name="Nusbaum C."/>
            <person name="Birren B."/>
        </authorList>
    </citation>
    <scope>NUCLEOTIDE SEQUENCE [LARGE SCALE GENOMIC DNA]</scope>
    <source>
        <strain evidence="15 16">ATCC 38327</strain>
    </source>
</reference>
<evidence type="ECO:0000256" key="12">
    <source>
        <dbReference type="RuleBase" id="RU004011"/>
    </source>
</evidence>
<dbReference type="Pfam" id="PF00334">
    <property type="entry name" value="NDK"/>
    <property type="match status" value="1"/>
</dbReference>
<protein>
    <recommendedName>
        <fullName evidence="2 13">Nucleoside diphosphate kinase</fullName>
        <ecNumber evidence="13">2.7.4.6</ecNumber>
    </recommendedName>
</protein>
<feature type="binding site" evidence="11">
    <location>
        <position position="134"/>
    </location>
    <ligand>
        <name>ATP</name>
        <dbReference type="ChEBI" id="CHEBI:30616"/>
    </ligand>
</feature>
<keyword evidence="4 13" id="KW-0808">Transferase</keyword>
<dbReference type="OMA" id="HNAISYW"/>
<dbReference type="EMBL" id="GG745341">
    <property type="protein sequence ID" value="KNE63095.1"/>
    <property type="molecule type" value="Genomic_DNA"/>
</dbReference>
<evidence type="ECO:0000256" key="3">
    <source>
        <dbReference type="ARBA" id="ARBA00022490"/>
    </source>
</evidence>
<proteinExistence type="inferred from homology"/>
<evidence type="ECO:0000256" key="7">
    <source>
        <dbReference type="ARBA" id="ARBA00022777"/>
    </source>
</evidence>
<dbReference type="GO" id="GO:0006183">
    <property type="term" value="P:GTP biosynthetic process"/>
    <property type="evidence" value="ECO:0007669"/>
    <property type="project" value="InterPro"/>
</dbReference>
<dbReference type="Proteomes" id="UP000054350">
    <property type="component" value="Unassembled WGS sequence"/>
</dbReference>
<evidence type="ECO:0000256" key="9">
    <source>
        <dbReference type="ARBA" id="ARBA00022842"/>
    </source>
</evidence>
<dbReference type="Gene3D" id="3.30.70.141">
    <property type="entry name" value="Nucleoside diphosphate kinase-like domain"/>
    <property type="match status" value="1"/>
</dbReference>
<keyword evidence="5" id="KW-0479">Metal-binding</keyword>
<evidence type="ECO:0000256" key="13">
    <source>
        <dbReference type="RuleBase" id="RU004013"/>
    </source>
</evidence>
<comment type="catalytic activity">
    <reaction evidence="13">
        <text>a 2'-deoxyribonucleoside 5'-diphosphate + ATP = a 2'-deoxyribonucleoside 5'-triphosphate + ADP</text>
        <dbReference type="Rhea" id="RHEA:44640"/>
        <dbReference type="ChEBI" id="CHEBI:30616"/>
        <dbReference type="ChEBI" id="CHEBI:61560"/>
        <dbReference type="ChEBI" id="CHEBI:73316"/>
        <dbReference type="ChEBI" id="CHEBI:456216"/>
        <dbReference type="EC" id="2.7.4.6"/>
    </reaction>
</comment>
<dbReference type="InterPro" id="IPR023005">
    <property type="entry name" value="Nucleoside_diP_kinase_AS"/>
</dbReference>
<dbReference type="GO" id="GO:0006228">
    <property type="term" value="P:UTP biosynthetic process"/>
    <property type="evidence" value="ECO:0007669"/>
    <property type="project" value="InterPro"/>
</dbReference>
<dbReference type="SUPFAM" id="SSF54919">
    <property type="entry name" value="Nucleoside diphosphate kinase, NDK"/>
    <property type="match status" value="1"/>
</dbReference>
<name>A0A0L0SL39_ALLM3</name>
<dbReference type="InterPro" id="IPR034907">
    <property type="entry name" value="NDK-like_dom"/>
</dbReference>
<dbReference type="InterPro" id="IPR001564">
    <property type="entry name" value="Nucleoside_diP_kinase"/>
</dbReference>
<dbReference type="PROSITE" id="PS00469">
    <property type="entry name" value="NDPK"/>
    <property type="match status" value="1"/>
</dbReference>
<dbReference type="PANTHER" id="PTHR46161">
    <property type="entry name" value="NUCLEOSIDE DIPHOSPHATE KINASE"/>
    <property type="match status" value="1"/>
</dbReference>
<feature type="binding site" evidence="11">
    <location>
        <position position="148"/>
    </location>
    <ligand>
        <name>ATP</name>
        <dbReference type="ChEBI" id="CHEBI:30616"/>
    </ligand>
</feature>